<dbReference type="InterPro" id="IPR013083">
    <property type="entry name" value="Znf_RING/FYVE/PHD"/>
</dbReference>
<dbReference type="Proteomes" id="UP000294530">
    <property type="component" value="Unassembled WGS sequence"/>
</dbReference>
<sequence length="1295" mass="143259">MLAAVYAEHGIDELGHLDQVSMQNALVAALKSISAMNVTDAISPSMFPSAWLSATATIKSSLTTNSDLAVVTHNGNEAKQERLMKDVEKESKTELDDATERKKSLLVYKANHQSLSDDDDDDDASQAVESVESVEGVSSPFGIIEDHNSAEIRRLVLGGVDDEVDEDDNEQGAEIERGDDEFLNLPSDDDMDSTATPRRSETDDDGENRLNGRSTFEPVFSDLAEINKKKIHSETKLASEAAVNNAPSPTRSGVIIQHVEEPTVLSLKSGASNVNAIISARRRTITRKECEACHEPRNGRRALVCLQCKCMYHSSCFRRQFPKLAMGINNRQWYCLDCEPAVNAAAIDSNQTDSSCLQQSNDSSGRSRNISSSKSNSTSRSKSEVDHRSAQLGIGISAALESEVQRLTDLVYRGGKSINALILEQTGEMLRITQALRIEINSVMGSSWHGKDTQHGNTHVSHVISSDLAREEQQQHVDYSLMPPVVLAHDTSSQIVTPFASSASVKIDDTPASNDNGVFRSDGAWSEDSEKYMLLRRVHNGLDSLKQLLEQLQVAGIQFEVDRIKEVRATLSQDRKPAFSSSTRKQGSGAAGRSASGSKGKSGASRLYSSKQIQKLEEWYQRSSRPESSEIHSMYRIINCPDYADPELQPEGISVKRIRIWFDNRRAKERLEYMRLKMKDISTTDMDADSVKKMKAAYIDEAKEVLEARVSRMRENGQGSCHVVDEADMALIANIIEPSMLDIGPKSSSHGAGKAISSLLSTSKDGSDRIPTSSGPSTQKKRIRIGYVASVRKAMKEARDAGKNEEETKVLRTAAMDRARERLHVPYKNARTGPSKPLGKDEISHIKMKMLKLLEEDAPAEELTDIIELLLTLIIPRAVLIDSGMQRQLELVLIAHKDNKELVRQTKKLQEEFQSIVENGDSPSVMAAMSGEATSSKNRKEQSRSLLLSVDTEHLPGTPGSSPNSGPTPSPESRRPRVKFSLAQLVKLEKYFHKEDTPSKKKLDKIAARLNGIACMDPSSDAAQRSIDYKQIRCWFYKRRSANQPPQALSGTDLHIDKAASSSSSSSDTESDNDSKSDRIFMTSTSSKAKGLAFVPSGTTAKRKAPFADDDRHMSKRPKKEIFFGQPASTKFPITETTAFLANKNDENSDSSMQKGRIFNVKQLATIIEEYEKNPRPTDARLEDLQKLLNKDDHMNEQAGDGVCVTKQQIKMWFSSRRAKERLDLINMKYNETQAGLQGSRKLDFKGNEDEGIVSMRPSTHASLTQAGQTSNLIRNIAFDDSRESDNAEDMKVDA</sequence>
<dbReference type="PANTHER" id="PTHR24332:SF9">
    <property type="entry name" value="HOMEOTIC PROTEIN CAUDAL"/>
    <property type="match status" value="1"/>
</dbReference>
<evidence type="ECO:0000313" key="7">
    <source>
        <dbReference type="EMBL" id="TDH67423.1"/>
    </source>
</evidence>
<feature type="DNA-binding region" description="Homeobox" evidence="3">
    <location>
        <begin position="601"/>
        <end position="673"/>
    </location>
</feature>
<keyword evidence="3 4" id="KW-0238">DNA-binding</keyword>
<dbReference type="GO" id="GO:0009948">
    <property type="term" value="P:anterior/posterior axis specification"/>
    <property type="evidence" value="ECO:0007669"/>
    <property type="project" value="TreeGrafter"/>
</dbReference>
<feature type="region of interest" description="Disordered" evidence="5">
    <location>
        <begin position="161"/>
        <end position="215"/>
    </location>
</feature>
<dbReference type="SUPFAM" id="SSF46689">
    <property type="entry name" value="Homeodomain-like"/>
    <property type="match status" value="3"/>
</dbReference>
<evidence type="ECO:0000256" key="2">
    <source>
        <dbReference type="ARBA" id="ARBA00010341"/>
    </source>
</evidence>
<dbReference type="GO" id="GO:0006357">
    <property type="term" value="P:regulation of transcription by RNA polymerase II"/>
    <property type="evidence" value="ECO:0007669"/>
    <property type="project" value="TreeGrafter"/>
</dbReference>
<feature type="region of interest" description="Disordered" evidence="5">
    <location>
        <begin position="112"/>
        <end position="138"/>
    </location>
</feature>
<dbReference type="PROSITE" id="PS50071">
    <property type="entry name" value="HOMEOBOX_2"/>
    <property type="match status" value="3"/>
</dbReference>
<feature type="compositionally biased region" description="Low complexity" evidence="5">
    <location>
        <begin position="956"/>
        <end position="967"/>
    </location>
</feature>
<feature type="region of interest" description="Disordered" evidence="5">
    <location>
        <begin position="1043"/>
        <end position="1078"/>
    </location>
</feature>
<dbReference type="InterPro" id="IPR047152">
    <property type="entry name" value="Caudal_homeobox"/>
</dbReference>
<proteinExistence type="inferred from homology"/>
<feature type="compositionally biased region" description="Low complexity" evidence="5">
    <location>
        <begin position="360"/>
        <end position="380"/>
    </location>
</feature>
<dbReference type="SUPFAM" id="SSF57903">
    <property type="entry name" value="FYVE/PHD zinc finger"/>
    <property type="match status" value="1"/>
</dbReference>
<dbReference type="RefSeq" id="XP_067816922.1">
    <property type="nucleotide sequence ID" value="XM_067964389.1"/>
</dbReference>
<feature type="region of interest" description="Disordered" evidence="5">
    <location>
        <begin position="353"/>
        <end position="386"/>
    </location>
</feature>
<comment type="caution">
    <text evidence="7">The sequence shown here is derived from an EMBL/GenBank/DDBJ whole genome shotgun (WGS) entry which is preliminary data.</text>
</comment>
<dbReference type="PANTHER" id="PTHR24332">
    <property type="entry name" value="HOMEOBOX PROTEIN CDX"/>
    <property type="match status" value="1"/>
</dbReference>
<dbReference type="SMART" id="SM00389">
    <property type="entry name" value="HOX"/>
    <property type="match status" value="3"/>
</dbReference>
<reference evidence="7 8" key="1">
    <citation type="journal article" date="2021" name="Genome Biol.">
        <title>AFLAP: assembly-free linkage analysis pipeline using k-mers from genome sequencing data.</title>
        <authorList>
            <person name="Fletcher K."/>
            <person name="Zhang L."/>
            <person name="Gil J."/>
            <person name="Han R."/>
            <person name="Cavanaugh K."/>
            <person name="Michelmore R."/>
        </authorList>
    </citation>
    <scope>NUCLEOTIDE SEQUENCE [LARGE SCALE GENOMIC DNA]</scope>
    <source>
        <strain evidence="7 8">SF5</strain>
    </source>
</reference>
<evidence type="ECO:0000256" key="5">
    <source>
        <dbReference type="SAM" id="MobiDB-lite"/>
    </source>
</evidence>
<dbReference type="OrthoDB" id="125004at2759"/>
<keyword evidence="3 4" id="KW-0371">Homeobox</keyword>
<dbReference type="GeneID" id="94350060"/>
<feature type="domain" description="Homeobox" evidence="6">
    <location>
        <begin position="971"/>
        <end position="1046"/>
    </location>
</feature>
<dbReference type="GO" id="GO:0003700">
    <property type="term" value="F:DNA-binding transcription factor activity"/>
    <property type="evidence" value="ECO:0007669"/>
    <property type="project" value="TreeGrafter"/>
</dbReference>
<comment type="similarity">
    <text evidence="2">Belongs to the Caudal homeobox family.</text>
</comment>
<feature type="compositionally biased region" description="Low complexity" evidence="5">
    <location>
        <begin position="128"/>
        <end position="138"/>
    </location>
</feature>
<dbReference type="EMBL" id="SHOA02000014">
    <property type="protein sequence ID" value="TDH67423.1"/>
    <property type="molecule type" value="Genomic_DNA"/>
</dbReference>
<dbReference type="GO" id="GO:0030154">
    <property type="term" value="P:cell differentiation"/>
    <property type="evidence" value="ECO:0007669"/>
    <property type="project" value="TreeGrafter"/>
</dbReference>
<dbReference type="InterPro" id="IPR011011">
    <property type="entry name" value="Znf_FYVE_PHD"/>
</dbReference>
<name>A0A976ICM5_BRELC</name>
<evidence type="ECO:0000256" key="4">
    <source>
        <dbReference type="RuleBase" id="RU000682"/>
    </source>
</evidence>
<dbReference type="Pfam" id="PF00046">
    <property type="entry name" value="Homeodomain"/>
    <property type="match status" value="3"/>
</dbReference>
<feature type="DNA-binding region" description="Homeobox" evidence="3">
    <location>
        <begin position="973"/>
        <end position="1047"/>
    </location>
</feature>
<feature type="region of interest" description="Disordered" evidence="5">
    <location>
        <begin position="920"/>
        <end position="977"/>
    </location>
</feature>
<dbReference type="InterPro" id="IPR009057">
    <property type="entry name" value="Homeodomain-like_sf"/>
</dbReference>
<evidence type="ECO:0000313" key="8">
    <source>
        <dbReference type="Proteomes" id="UP000294530"/>
    </source>
</evidence>
<evidence type="ECO:0000256" key="1">
    <source>
        <dbReference type="ARBA" id="ARBA00004123"/>
    </source>
</evidence>
<dbReference type="GO" id="GO:0000977">
    <property type="term" value="F:RNA polymerase II transcription regulatory region sequence-specific DNA binding"/>
    <property type="evidence" value="ECO:0007669"/>
    <property type="project" value="TreeGrafter"/>
</dbReference>
<keyword evidence="3 4" id="KW-0539">Nucleus</keyword>
<dbReference type="GO" id="GO:0005634">
    <property type="term" value="C:nucleus"/>
    <property type="evidence" value="ECO:0007669"/>
    <property type="project" value="UniProtKB-SubCell"/>
</dbReference>
<protein>
    <recommendedName>
        <fullName evidence="6">Homeobox domain-containing protein</fullName>
    </recommendedName>
</protein>
<dbReference type="CDD" id="cd15489">
    <property type="entry name" value="PHD_SF"/>
    <property type="match status" value="1"/>
</dbReference>
<feature type="DNA-binding region" description="Homeobox" evidence="3">
    <location>
        <begin position="1152"/>
        <end position="1225"/>
    </location>
</feature>
<feature type="compositionally biased region" description="Polar residues" evidence="5">
    <location>
        <begin position="760"/>
        <end position="778"/>
    </location>
</feature>
<feature type="compositionally biased region" description="Low complexity" evidence="5">
    <location>
        <begin position="587"/>
        <end position="606"/>
    </location>
</feature>
<accession>A0A976ICM5</accession>
<feature type="compositionally biased region" description="Acidic residues" evidence="5">
    <location>
        <begin position="161"/>
        <end position="192"/>
    </location>
</feature>
<dbReference type="Gene3D" id="3.30.40.10">
    <property type="entry name" value="Zinc/RING finger domain, C3HC4 (zinc finger)"/>
    <property type="match status" value="1"/>
</dbReference>
<feature type="domain" description="Homeobox" evidence="6">
    <location>
        <begin position="1150"/>
        <end position="1224"/>
    </location>
</feature>
<feature type="domain" description="Homeobox" evidence="6">
    <location>
        <begin position="599"/>
        <end position="672"/>
    </location>
</feature>
<gene>
    <name evidence="7" type="ORF">CCR75_006319</name>
</gene>
<feature type="region of interest" description="Disordered" evidence="5">
    <location>
        <begin position="760"/>
        <end position="780"/>
    </location>
</feature>
<dbReference type="Gene3D" id="1.10.10.60">
    <property type="entry name" value="Homeodomain-like"/>
    <property type="match status" value="3"/>
</dbReference>
<dbReference type="KEGG" id="blac:94350060"/>
<keyword evidence="8" id="KW-1185">Reference proteome</keyword>
<feature type="region of interest" description="Disordered" evidence="5">
    <location>
        <begin position="573"/>
        <end position="607"/>
    </location>
</feature>
<organism evidence="7 8">
    <name type="scientific">Bremia lactucae</name>
    <name type="common">Lettuce downy mildew</name>
    <dbReference type="NCBI Taxonomy" id="4779"/>
    <lineage>
        <taxon>Eukaryota</taxon>
        <taxon>Sar</taxon>
        <taxon>Stramenopiles</taxon>
        <taxon>Oomycota</taxon>
        <taxon>Peronosporomycetes</taxon>
        <taxon>Peronosporales</taxon>
        <taxon>Peronosporaceae</taxon>
        <taxon>Bremia</taxon>
    </lineage>
</organism>
<dbReference type="InterPro" id="IPR001356">
    <property type="entry name" value="HD"/>
</dbReference>
<comment type="subcellular location">
    <subcellularLocation>
        <location evidence="1 3 4">Nucleus</location>
    </subcellularLocation>
</comment>
<dbReference type="CDD" id="cd00086">
    <property type="entry name" value="homeodomain"/>
    <property type="match status" value="3"/>
</dbReference>
<evidence type="ECO:0000256" key="3">
    <source>
        <dbReference type="PROSITE-ProRule" id="PRU00108"/>
    </source>
</evidence>
<dbReference type="FunFam" id="1.10.10.60:FF:000460">
    <property type="entry name" value="Homebox and aldo/keto reductase"/>
    <property type="match status" value="1"/>
</dbReference>
<evidence type="ECO:0000259" key="6">
    <source>
        <dbReference type="PROSITE" id="PS50071"/>
    </source>
</evidence>